<dbReference type="AlphaFoldDB" id="A0A6C0BBX9"/>
<name>A0A6C0BBX9_9ZZZZ</name>
<feature type="compositionally biased region" description="Basic and acidic residues" evidence="1">
    <location>
        <begin position="318"/>
        <end position="327"/>
    </location>
</feature>
<protein>
    <submittedName>
        <fullName evidence="2">Uncharacterized protein</fullName>
    </submittedName>
</protein>
<feature type="region of interest" description="Disordered" evidence="1">
    <location>
        <begin position="318"/>
        <end position="357"/>
    </location>
</feature>
<organism evidence="2">
    <name type="scientific">viral metagenome</name>
    <dbReference type="NCBI Taxonomy" id="1070528"/>
    <lineage>
        <taxon>unclassified sequences</taxon>
        <taxon>metagenomes</taxon>
        <taxon>organismal metagenomes</taxon>
    </lineage>
</organism>
<proteinExistence type="predicted"/>
<dbReference type="EMBL" id="MN739114">
    <property type="protein sequence ID" value="QHS89616.1"/>
    <property type="molecule type" value="Genomic_DNA"/>
</dbReference>
<reference evidence="2" key="1">
    <citation type="journal article" date="2020" name="Nature">
        <title>Giant virus diversity and host interactions through global metagenomics.</title>
        <authorList>
            <person name="Schulz F."/>
            <person name="Roux S."/>
            <person name="Paez-Espino D."/>
            <person name="Jungbluth S."/>
            <person name="Walsh D.A."/>
            <person name="Denef V.J."/>
            <person name="McMahon K.D."/>
            <person name="Konstantinidis K.T."/>
            <person name="Eloe-Fadrosh E.A."/>
            <person name="Kyrpides N.C."/>
            <person name="Woyke T."/>
        </authorList>
    </citation>
    <scope>NUCLEOTIDE SEQUENCE</scope>
    <source>
        <strain evidence="2">GVMAG-M-3300010160-26</strain>
    </source>
</reference>
<feature type="compositionally biased region" description="Acidic residues" evidence="1">
    <location>
        <begin position="331"/>
        <end position="352"/>
    </location>
</feature>
<accession>A0A6C0BBX9</accession>
<sequence length="380" mass="43281">MGKSRSSCKIIKKTLGGNESMADTLDYILNPDAAKPEIIITKYETMFSSITKIHKFLCTLGKPDGHIAMCFADYDFSSINKHGIKIQKSLEKYANLNLLNIKDNWKEFRDSESVQECISIYSQLIEYKQYLETEPPSDSWIKKMSIGVNIFDFTHIDLSLLWGDYRGNSSIREFILNILSRLYKNSKVIYDEYTSPDIDIDEFSANIMNMFEMIKGVPELARCKNALNKLQEGADIFKSNIGTYYKDFAQSKNPMTFVESFISDVASDQASKKQNANIIFEFNKLRKFISNNMKNAPKEVKSVMETLDKTMDTAIKSYDENKSKDDPEINNLDDENNNCENVEVDTGNDDMGDMTNLVSGISNMLSTTEDTNDNDDESAE</sequence>
<evidence type="ECO:0000256" key="1">
    <source>
        <dbReference type="SAM" id="MobiDB-lite"/>
    </source>
</evidence>
<evidence type="ECO:0000313" key="2">
    <source>
        <dbReference type="EMBL" id="QHS89616.1"/>
    </source>
</evidence>